<evidence type="ECO:0000313" key="1">
    <source>
        <dbReference type="EnsemblPlants" id="ONIVA01G00810.1"/>
    </source>
</evidence>
<proteinExistence type="predicted"/>
<dbReference type="AlphaFoldDB" id="A0A0E0FF74"/>
<dbReference type="EnsemblPlants" id="ONIVA01G00810.1">
    <property type="protein sequence ID" value="ONIVA01G00810.1"/>
    <property type="gene ID" value="ONIVA01G00810"/>
</dbReference>
<reference evidence="1" key="1">
    <citation type="submission" date="2015-04" db="UniProtKB">
        <authorList>
            <consortium name="EnsemblPlants"/>
        </authorList>
    </citation>
    <scope>IDENTIFICATION</scope>
    <source>
        <strain evidence="1">SL10</strain>
    </source>
</reference>
<reference evidence="1" key="2">
    <citation type="submission" date="2018-04" db="EMBL/GenBank/DDBJ databases">
        <title>OnivRS2 (Oryza nivara Reference Sequence Version 2).</title>
        <authorList>
            <person name="Zhang J."/>
            <person name="Kudrna D."/>
            <person name="Lee S."/>
            <person name="Talag J."/>
            <person name="Rajasekar S."/>
            <person name="Welchert J."/>
            <person name="Hsing Y.-I."/>
            <person name="Wing R.A."/>
        </authorList>
    </citation>
    <scope>NUCLEOTIDE SEQUENCE [LARGE SCALE GENOMIC DNA]</scope>
</reference>
<dbReference type="HOGENOM" id="CLU_2889653_0_0_1"/>
<sequence length="63" mass="7300">MEMFAALRDVGDRPMPIGRLPVLAVERRQNDRLHFTSDRSMNQVTVRARQCIVQSVQHQCTFS</sequence>
<dbReference type="Proteomes" id="UP000006591">
    <property type="component" value="Chromosome 1"/>
</dbReference>
<dbReference type="Gramene" id="ONIVA01G00810.1">
    <property type="protein sequence ID" value="ONIVA01G00810.1"/>
    <property type="gene ID" value="ONIVA01G00810"/>
</dbReference>
<accession>A0A0E0FF74</accession>
<organism evidence="1">
    <name type="scientific">Oryza nivara</name>
    <name type="common">Indian wild rice</name>
    <name type="synonym">Oryza sativa f. spontanea</name>
    <dbReference type="NCBI Taxonomy" id="4536"/>
    <lineage>
        <taxon>Eukaryota</taxon>
        <taxon>Viridiplantae</taxon>
        <taxon>Streptophyta</taxon>
        <taxon>Embryophyta</taxon>
        <taxon>Tracheophyta</taxon>
        <taxon>Spermatophyta</taxon>
        <taxon>Magnoliopsida</taxon>
        <taxon>Liliopsida</taxon>
        <taxon>Poales</taxon>
        <taxon>Poaceae</taxon>
        <taxon>BOP clade</taxon>
        <taxon>Oryzoideae</taxon>
        <taxon>Oryzeae</taxon>
        <taxon>Oryzinae</taxon>
        <taxon>Oryza</taxon>
    </lineage>
</organism>
<name>A0A0E0FF74_ORYNI</name>
<evidence type="ECO:0000313" key="2">
    <source>
        <dbReference type="Proteomes" id="UP000006591"/>
    </source>
</evidence>
<keyword evidence="2" id="KW-1185">Reference proteome</keyword>
<protein>
    <submittedName>
        <fullName evidence="1">Uncharacterized protein</fullName>
    </submittedName>
</protein>